<dbReference type="Gramene" id="Os09t0260900-01">
    <property type="protein sequence ID" value="Os09t0260900-01"/>
    <property type="gene ID" value="Os09g0260900"/>
</dbReference>
<reference evidence="2" key="1">
    <citation type="journal article" date="2005" name="Nature">
        <title>The map-based sequence of the rice genome.</title>
        <authorList>
            <consortium name="International rice genome sequencing project (IRGSP)"/>
            <person name="Matsumoto T."/>
            <person name="Wu J."/>
            <person name="Kanamori H."/>
            <person name="Katayose Y."/>
            <person name="Fujisawa M."/>
            <person name="Namiki N."/>
            <person name="Mizuno H."/>
            <person name="Yamamoto K."/>
            <person name="Antonio B.A."/>
            <person name="Baba T."/>
            <person name="Sakata K."/>
            <person name="Nagamura Y."/>
            <person name="Aoki H."/>
            <person name="Arikawa K."/>
            <person name="Arita K."/>
            <person name="Bito T."/>
            <person name="Chiden Y."/>
            <person name="Fujitsuka N."/>
            <person name="Fukunaka R."/>
            <person name="Hamada M."/>
            <person name="Harada C."/>
            <person name="Hayashi A."/>
            <person name="Hijishita S."/>
            <person name="Honda M."/>
            <person name="Hosokawa S."/>
            <person name="Ichikawa Y."/>
            <person name="Idonuma A."/>
            <person name="Iijima M."/>
            <person name="Ikeda M."/>
            <person name="Ikeno M."/>
            <person name="Ito K."/>
            <person name="Ito S."/>
            <person name="Ito T."/>
            <person name="Ito Y."/>
            <person name="Ito Y."/>
            <person name="Iwabuchi A."/>
            <person name="Kamiya K."/>
            <person name="Karasawa W."/>
            <person name="Kurita K."/>
            <person name="Katagiri S."/>
            <person name="Kikuta A."/>
            <person name="Kobayashi H."/>
            <person name="Kobayashi N."/>
            <person name="Machita K."/>
            <person name="Maehara T."/>
            <person name="Masukawa M."/>
            <person name="Mizubayashi T."/>
            <person name="Mukai Y."/>
            <person name="Nagasaki H."/>
            <person name="Nagata Y."/>
            <person name="Naito S."/>
            <person name="Nakashima M."/>
            <person name="Nakama Y."/>
            <person name="Nakamichi Y."/>
            <person name="Nakamura M."/>
            <person name="Meguro A."/>
            <person name="Negishi M."/>
            <person name="Ohta I."/>
            <person name="Ohta T."/>
            <person name="Okamoto M."/>
            <person name="Ono N."/>
            <person name="Saji S."/>
            <person name="Sakaguchi M."/>
            <person name="Sakai K."/>
            <person name="Shibata M."/>
            <person name="Shimokawa T."/>
            <person name="Song J."/>
            <person name="Takazaki Y."/>
            <person name="Terasawa K."/>
            <person name="Tsugane M."/>
            <person name="Tsuji K."/>
            <person name="Ueda S."/>
            <person name="Waki K."/>
            <person name="Yamagata H."/>
            <person name="Yamamoto M."/>
            <person name="Yamamoto S."/>
            <person name="Yamane H."/>
            <person name="Yoshiki S."/>
            <person name="Yoshihara R."/>
            <person name="Yukawa K."/>
            <person name="Zhong H."/>
            <person name="Yano M."/>
            <person name="Yuan Q."/>
            <person name="Ouyang S."/>
            <person name="Liu J."/>
            <person name="Jones K.M."/>
            <person name="Gansberger K."/>
            <person name="Moffat K."/>
            <person name="Hill J."/>
            <person name="Bera J."/>
            <person name="Fadrosh D."/>
            <person name="Jin S."/>
            <person name="Johri S."/>
            <person name="Kim M."/>
            <person name="Overton L."/>
            <person name="Reardon M."/>
            <person name="Tsitrin T."/>
            <person name="Vuong H."/>
            <person name="Weaver B."/>
            <person name="Ciecko A."/>
            <person name="Tallon L."/>
            <person name="Jackson J."/>
            <person name="Pai G."/>
            <person name="Aken S.V."/>
            <person name="Utterback T."/>
            <person name="Reidmuller S."/>
            <person name="Feldblyum T."/>
            <person name="Hsiao J."/>
            <person name="Zismann V."/>
            <person name="Iobst S."/>
            <person name="de Vazeille A.R."/>
            <person name="Buell C.R."/>
            <person name="Ying K."/>
            <person name="Li Y."/>
            <person name="Lu T."/>
            <person name="Huang Y."/>
            <person name="Zhao Q."/>
            <person name="Feng Q."/>
            <person name="Zhang L."/>
            <person name="Zhu J."/>
            <person name="Weng Q."/>
            <person name="Mu J."/>
            <person name="Lu Y."/>
            <person name="Fan D."/>
            <person name="Liu Y."/>
            <person name="Guan J."/>
            <person name="Zhang Y."/>
            <person name="Yu S."/>
            <person name="Liu X."/>
            <person name="Zhang Y."/>
            <person name="Hong G."/>
            <person name="Han B."/>
            <person name="Choisne N."/>
            <person name="Demange N."/>
            <person name="Orjeda G."/>
            <person name="Samain S."/>
            <person name="Cattolico L."/>
            <person name="Pelletier E."/>
            <person name="Couloux A."/>
            <person name="Segurens B."/>
            <person name="Wincker P."/>
            <person name="D'Hont A."/>
            <person name="Scarpelli C."/>
            <person name="Weissenbach J."/>
            <person name="Salanoubat M."/>
            <person name="Quetier F."/>
            <person name="Yu Y."/>
            <person name="Kim H.R."/>
            <person name="Rambo T."/>
            <person name="Currie J."/>
            <person name="Collura K."/>
            <person name="Luo M."/>
            <person name="Yang T."/>
            <person name="Ammiraju J.S.S."/>
            <person name="Engler F."/>
            <person name="Soderlund C."/>
            <person name="Wing R.A."/>
            <person name="Palmer L.E."/>
            <person name="de la Bastide M."/>
            <person name="Spiegel L."/>
            <person name="Nascimento L."/>
            <person name="Zutavern T."/>
            <person name="O'Shaughnessy A."/>
            <person name="Dike S."/>
            <person name="Dedhia N."/>
            <person name="Preston R."/>
            <person name="Balija V."/>
            <person name="McCombie W.R."/>
            <person name="Chow T."/>
            <person name="Chen H."/>
            <person name="Chung M."/>
            <person name="Chen C."/>
            <person name="Shaw J."/>
            <person name="Wu H."/>
            <person name="Hsiao K."/>
            <person name="Chao Y."/>
            <person name="Chu M."/>
            <person name="Cheng C."/>
            <person name="Hour A."/>
            <person name="Lee P."/>
            <person name="Lin S."/>
            <person name="Lin Y."/>
            <person name="Liou J."/>
            <person name="Liu S."/>
            <person name="Hsing Y."/>
            <person name="Raghuvanshi S."/>
            <person name="Mohanty A."/>
            <person name="Bharti A.K."/>
            <person name="Gaur A."/>
            <person name="Gupta V."/>
            <person name="Kumar D."/>
            <person name="Ravi V."/>
            <person name="Vij S."/>
            <person name="Kapur A."/>
            <person name="Khurana P."/>
            <person name="Khurana P."/>
            <person name="Khurana J.P."/>
            <person name="Tyagi A.K."/>
            <person name="Gaikwad K."/>
            <person name="Singh A."/>
            <person name="Dalal V."/>
            <person name="Srivastava S."/>
            <person name="Dixit A."/>
            <person name="Pal A.K."/>
            <person name="Ghazi I.A."/>
            <person name="Yadav M."/>
            <person name="Pandit A."/>
            <person name="Bhargava A."/>
            <person name="Sureshbabu K."/>
            <person name="Batra K."/>
            <person name="Sharma T.R."/>
            <person name="Mohapatra T."/>
            <person name="Singh N.K."/>
            <person name="Messing J."/>
            <person name="Nelson A.B."/>
            <person name="Fuks G."/>
            <person name="Kavchok S."/>
            <person name="Keizer G."/>
            <person name="Linton E."/>
            <person name="Llaca V."/>
            <person name="Song R."/>
            <person name="Tanyolac B."/>
            <person name="Young S."/>
            <person name="Ho-Il K."/>
            <person name="Hahn J.H."/>
            <person name="Sangsakoo G."/>
            <person name="Vanavichit A."/>
            <person name="de Mattos Luiz.A.T."/>
            <person name="Zimmer P.D."/>
            <person name="Malone G."/>
            <person name="Dellagostin O."/>
            <person name="de Oliveira A.C."/>
            <person name="Bevan M."/>
            <person name="Bancroft I."/>
            <person name="Minx P."/>
            <person name="Cordum H."/>
            <person name="Wilson R."/>
            <person name="Cheng Z."/>
            <person name="Jin W."/>
            <person name="Jiang J."/>
            <person name="Leong S.A."/>
            <person name="Iwama H."/>
            <person name="Gojobori T."/>
            <person name="Itoh T."/>
            <person name="Niimura Y."/>
            <person name="Fujii Y."/>
            <person name="Habara T."/>
            <person name="Sakai H."/>
            <person name="Sato Y."/>
            <person name="Wilson G."/>
            <person name="Kumar K."/>
            <person name="McCouch S."/>
            <person name="Juretic N."/>
            <person name="Hoen D."/>
            <person name="Wright S."/>
            <person name="Bruskiewich R."/>
            <person name="Bureau T."/>
            <person name="Miyao A."/>
            <person name="Hirochika H."/>
            <person name="Nishikawa T."/>
            <person name="Kadowaki K."/>
            <person name="Sugiura M."/>
            <person name="Burr B."/>
            <person name="Sasaki T."/>
        </authorList>
    </citation>
    <scope>NUCLEOTIDE SEQUENCE [LARGE SCALE GENOMIC DNA]</scope>
    <source>
        <strain evidence="2">cv. Nipponbare</strain>
    </source>
</reference>
<evidence type="ECO:0000313" key="1">
    <source>
        <dbReference type="EMBL" id="BAT07110.1"/>
    </source>
</evidence>
<accession>A0A0P0XJN1</accession>
<dbReference type="Proteomes" id="UP000059680">
    <property type="component" value="Chromosome 9"/>
</dbReference>
<dbReference type="InParanoid" id="A0A0P0XJN1"/>
<evidence type="ECO:0000313" key="2">
    <source>
        <dbReference type="Proteomes" id="UP000059680"/>
    </source>
</evidence>
<proteinExistence type="predicted"/>
<protein>
    <submittedName>
        <fullName evidence="1">Os09g0260900 protein</fullName>
    </submittedName>
</protein>
<name>A0A0P0XJN1_ORYSJ</name>
<organism evidence="1 2">
    <name type="scientific">Oryza sativa subsp. japonica</name>
    <name type="common">Rice</name>
    <dbReference type="NCBI Taxonomy" id="39947"/>
    <lineage>
        <taxon>Eukaryota</taxon>
        <taxon>Viridiplantae</taxon>
        <taxon>Streptophyta</taxon>
        <taxon>Embryophyta</taxon>
        <taxon>Tracheophyta</taxon>
        <taxon>Spermatophyta</taxon>
        <taxon>Magnoliopsida</taxon>
        <taxon>Liliopsida</taxon>
        <taxon>Poales</taxon>
        <taxon>Poaceae</taxon>
        <taxon>BOP clade</taxon>
        <taxon>Oryzoideae</taxon>
        <taxon>Oryzeae</taxon>
        <taxon>Oryzinae</taxon>
        <taxon>Oryza</taxon>
        <taxon>Oryza sativa</taxon>
    </lineage>
</organism>
<reference evidence="1 2" key="3">
    <citation type="journal article" date="2013" name="Rice">
        <title>Improvement of the Oryza sativa Nipponbare reference genome using next generation sequence and optical map data.</title>
        <authorList>
            <person name="Kawahara Y."/>
            <person name="de la Bastide M."/>
            <person name="Hamilton J.P."/>
            <person name="Kanamori H."/>
            <person name="McCombie W.R."/>
            <person name="Ouyang S."/>
            <person name="Schwartz D.C."/>
            <person name="Tanaka T."/>
            <person name="Wu J."/>
            <person name="Zhou S."/>
            <person name="Childs K.L."/>
            <person name="Davidson R.M."/>
            <person name="Lin H."/>
            <person name="Quesada-Ocampo L."/>
            <person name="Vaillancourt B."/>
            <person name="Sakai H."/>
            <person name="Lee S.S."/>
            <person name="Kim J."/>
            <person name="Numa H."/>
            <person name="Itoh T."/>
            <person name="Buell C.R."/>
            <person name="Matsumoto T."/>
        </authorList>
    </citation>
    <scope>NUCLEOTIDE SEQUENCE [LARGE SCALE GENOMIC DNA]</scope>
    <source>
        <strain evidence="2">cv. Nipponbare</strain>
    </source>
</reference>
<sequence>MHLGVWYLIDQDGEVKTQSNCCWRGWSCMLLQVILPLRGNSTNPTLLITSLKIRISFIFPQDDFYFPQIL</sequence>
<dbReference type="AlphaFoldDB" id="A0A0P0XJN1"/>
<keyword evidence="2" id="KW-1185">Reference proteome</keyword>
<reference evidence="1 2" key="2">
    <citation type="journal article" date="2013" name="Plant Cell Physiol.">
        <title>Rice Annotation Project Database (RAP-DB): an integrative and interactive database for rice genomics.</title>
        <authorList>
            <person name="Sakai H."/>
            <person name="Lee S.S."/>
            <person name="Tanaka T."/>
            <person name="Numa H."/>
            <person name="Kim J."/>
            <person name="Kawahara Y."/>
            <person name="Wakimoto H."/>
            <person name="Yang C.C."/>
            <person name="Iwamoto M."/>
            <person name="Abe T."/>
            <person name="Yamada Y."/>
            <person name="Muto A."/>
            <person name="Inokuchi H."/>
            <person name="Ikemura T."/>
            <person name="Matsumoto T."/>
            <person name="Sasaki T."/>
            <person name="Itoh T."/>
        </authorList>
    </citation>
    <scope>NUCLEOTIDE SEQUENCE [LARGE SCALE GENOMIC DNA]</scope>
    <source>
        <strain evidence="2">cv. Nipponbare</strain>
    </source>
</reference>
<dbReference type="EMBL" id="AP014965">
    <property type="protein sequence ID" value="BAT07110.1"/>
    <property type="molecule type" value="Genomic_DNA"/>
</dbReference>
<dbReference type="PaxDb" id="39947-A0A0P0XJN1"/>
<gene>
    <name evidence="1" type="ordered locus">Os09g0260900</name>
    <name evidence="1" type="ORF">OSNPB_090260900</name>
</gene>